<evidence type="ECO:0000313" key="2">
    <source>
        <dbReference type="Proteomes" id="UP001165960"/>
    </source>
</evidence>
<name>A0ACC2S2R5_9FUNG</name>
<keyword evidence="2" id="KW-1185">Reference proteome</keyword>
<organism evidence="1 2">
    <name type="scientific">Entomophthora muscae</name>
    <dbReference type="NCBI Taxonomy" id="34485"/>
    <lineage>
        <taxon>Eukaryota</taxon>
        <taxon>Fungi</taxon>
        <taxon>Fungi incertae sedis</taxon>
        <taxon>Zoopagomycota</taxon>
        <taxon>Entomophthoromycotina</taxon>
        <taxon>Entomophthoromycetes</taxon>
        <taxon>Entomophthorales</taxon>
        <taxon>Entomophthoraceae</taxon>
        <taxon>Entomophthora</taxon>
    </lineage>
</organism>
<proteinExistence type="predicted"/>
<evidence type="ECO:0000313" key="1">
    <source>
        <dbReference type="EMBL" id="KAJ9056496.1"/>
    </source>
</evidence>
<protein>
    <submittedName>
        <fullName evidence="1">Uncharacterized protein</fullName>
    </submittedName>
</protein>
<sequence>MLSSQVEEKTLTASSSQPSPPINPDPNVPDCNAGLLDQEVCPERYMPDKEEINKDLLHRVLAVNAVTRKQAICTESMPSKEAVNTISIPYAEQLCMPYAKVTHKSDSVKKLSQLLRLVQVSTNLDTLKSLKPNLTTALESFLAQFKGLDIHKVTKITSPHYGKRHDCTYIELVVHKLWVRAILDSGAPGNIVSTRLVKKLKLAPDLDYNEEFGTAGPDKTKALRAYLSLPICFGKLVVTAPAIVLLNKSYDILIGTSFMATYGTIINHQDSTFSILGHSVPMFYHGDGPRDLPAKKIHYINMEYADGDIPVAYTLRQRKIKVLPLATKEYKGIPLNSSRKFSIPSGSQIIHNTGLSLSFPKGMHGEVFGLHNSLQLEPWILPGIVMPSAEEILVILGNLSDKLLMVKKHQLLGYMKLEENSGLMKATFFGEFNKFSLPCNQPSVLLLIPHESLNGLTEDQKD</sequence>
<gene>
    <name evidence="1" type="ORF">DSO57_1032442</name>
</gene>
<reference evidence="1" key="1">
    <citation type="submission" date="2022-04" db="EMBL/GenBank/DDBJ databases">
        <title>Genome of the entomopathogenic fungus Entomophthora muscae.</title>
        <authorList>
            <person name="Elya C."/>
            <person name="Lovett B.R."/>
            <person name="Lee E."/>
            <person name="Macias A.M."/>
            <person name="Hajek A.E."/>
            <person name="De Bivort B.L."/>
            <person name="Kasson M.T."/>
            <person name="De Fine Licht H.H."/>
            <person name="Stajich J.E."/>
        </authorList>
    </citation>
    <scope>NUCLEOTIDE SEQUENCE</scope>
    <source>
        <strain evidence="1">Berkeley</strain>
    </source>
</reference>
<dbReference type="Proteomes" id="UP001165960">
    <property type="component" value="Unassembled WGS sequence"/>
</dbReference>
<accession>A0ACC2S2R5</accession>
<comment type="caution">
    <text evidence="1">The sequence shown here is derived from an EMBL/GenBank/DDBJ whole genome shotgun (WGS) entry which is preliminary data.</text>
</comment>
<dbReference type="EMBL" id="QTSX02005923">
    <property type="protein sequence ID" value="KAJ9056496.1"/>
    <property type="molecule type" value="Genomic_DNA"/>
</dbReference>